<evidence type="ECO:0000256" key="1">
    <source>
        <dbReference type="ARBA" id="ARBA00004141"/>
    </source>
</evidence>
<dbReference type="GO" id="GO:0032977">
    <property type="term" value="F:membrane insertase activity"/>
    <property type="evidence" value="ECO:0007669"/>
    <property type="project" value="InterPro"/>
</dbReference>
<dbReference type="AlphaFoldDB" id="A0A367YI77"/>
<dbReference type="EMBL" id="QLNQ01000020">
    <property type="protein sequence ID" value="RCK65467.1"/>
    <property type="molecule type" value="Genomic_DNA"/>
</dbReference>
<comment type="similarity">
    <text evidence="2">Belongs to the OXA1/ALB3/YidC family.</text>
</comment>
<keyword evidence="4 6" id="KW-1133">Transmembrane helix</keyword>
<evidence type="ECO:0000256" key="5">
    <source>
        <dbReference type="ARBA" id="ARBA00023136"/>
    </source>
</evidence>
<evidence type="ECO:0000256" key="3">
    <source>
        <dbReference type="ARBA" id="ARBA00022692"/>
    </source>
</evidence>
<evidence type="ECO:0000256" key="2">
    <source>
        <dbReference type="ARBA" id="ARBA00009877"/>
    </source>
</evidence>
<proteinExistence type="inferred from homology"/>
<evidence type="ECO:0000256" key="6">
    <source>
        <dbReference type="SAM" id="Phobius"/>
    </source>
</evidence>
<keyword evidence="8" id="KW-1185">Reference proteome</keyword>
<dbReference type="STRING" id="5486.A0A367YI77"/>
<dbReference type="OrthoDB" id="2148490at2759"/>
<gene>
    <name evidence="7" type="primary">OXA1</name>
    <name evidence="7" type="ORF">Cantr_01322</name>
</gene>
<dbReference type="GO" id="GO:0005743">
    <property type="term" value="C:mitochondrial inner membrane"/>
    <property type="evidence" value="ECO:0007669"/>
    <property type="project" value="TreeGrafter"/>
</dbReference>
<feature type="transmembrane region" description="Helical" evidence="6">
    <location>
        <begin position="89"/>
        <end position="108"/>
    </location>
</feature>
<keyword evidence="5 6" id="KW-0472">Membrane</keyword>
<accession>A0A367YI77</accession>
<evidence type="ECO:0000313" key="8">
    <source>
        <dbReference type="Proteomes" id="UP000253472"/>
    </source>
</evidence>
<feature type="transmembrane region" description="Helical" evidence="6">
    <location>
        <begin position="50"/>
        <end position="68"/>
    </location>
</feature>
<evidence type="ECO:0000256" key="4">
    <source>
        <dbReference type="ARBA" id="ARBA00022989"/>
    </source>
</evidence>
<evidence type="ECO:0000313" key="7">
    <source>
        <dbReference type="EMBL" id="RCK65467.1"/>
    </source>
</evidence>
<dbReference type="Proteomes" id="UP000253472">
    <property type="component" value="Unassembled WGS sequence"/>
</dbReference>
<dbReference type="PANTHER" id="PTHR12428">
    <property type="entry name" value="OXA1"/>
    <property type="match status" value="1"/>
</dbReference>
<comment type="subcellular location">
    <subcellularLocation>
        <location evidence="1">Membrane</location>
        <topology evidence="1">Multi-pass membrane protein</topology>
    </subcellularLocation>
</comment>
<name>A0A367YI77_9ASCO</name>
<reference evidence="7 8" key="1">
    <citation type="submission" date="2018-06" db="EMBL/GenBank/DDBJ databases">
        <title>Whole genome sequencing of Candida tropicalis (genome annotated by CSBL at Korea University).</title>
        <authorList>
            <person name="Ahn J."/>
        </authorList>
    </citation>
    <scope>NUCLEOTIDE SEQUENCE [LARGE SCALE GENOMIC DNA]</scope>
    <source>
        <strain evidence="7 8">ATCC 20962</strain>
    </source>
</reference>
<dbReference type="InterPro" id="IPR001708">
    <property type="entry name" value="YidC/ALB3/OXA1/COX18"/>
</dbReference>
<dbReference type="PANTHER" id="PTHR12428:SF66">
    <property type="entry name" value="MITOCHONDRIAL INNER MEMBRANE PROTEIN OXA1L"/>
    <property type="match status" value="1"/>
</dbReference>
<sequence>MSKIKPQMDAIMQEIKRIQASLEKMANANVEGFSDQGYSWFQNLIEADPYLGLHAISAAAIIAIVRIGGETGQATMAKGMKNAMTILPIASIFITKNFAAAIMVYFAVNSILSLIQSTLFRSNWFRKLAGMPPKLSLEELKGWEVISRSRTW</sequence>
<organism evidence="7 8">
    <name type="scientific">Candida viswanathii</name>
    <dbReference type="NCBI Taxonomy" id="5486"/>
    <lineage>
        <taxon>Eukaryota</taxon>
        <taxon>Fungi</taxon>
        <taxon>Dikarya</taxon>
        <taxon>Ascomycota</taxon>
        <taxon>Saccharomycotina</taxon>
        <taxon>Pichiomycetes</taxon>
        <taxon>Debaryomycetaceae</taxon>
        <taxon>Candida/Lodderomyces clade</taxon>
        <taxon>Candida</taxon>
    </lineage>
</organism>
<keyword evidence="3 6" id="KW-0812">Transmembrane</keyword>
<protein>
    <submittedName>
        <fullName evidence="7">Mitochondrial inner membrane protein OXA1</fullName>
    </submittedName>
</protein>
<comment type="caution">
    <text evidence="7">The sequence shown here is derived from an EMBL/GenBank/DDBJ whole genome shotgun (WGS) entry which is preliminary data.</text>
</comment>
<dbReference type="GO" id="GO:0032979">
    <property type="term" value="P:protein insertion into mitochondrial inner membrane from matrix"/>
    <property type="evidence" value="ECO:0007669"/>
    <property type="project" value="TreeGrafter"/>
</dbReference>